<accession>A0AAW6VQA6</accession>
<sequence>MIYPLFQPNKNNRLILLENYNYENIEVPKGFETNGADIPRIFWIIVPPFKPKYLPAVLVHDYLIKIAKNKQEIFYANYYFEKILLEIENSFKTRAMIKAVNLYWKIR</sequence>
<gene>
    <name evidence="1" type="ORF">PT520_09660</name>
</gene>
<reference evidence="1" key="2">
    <citation type="submission" date="2023-02" db="EMBL/GenBank/DDBJ databases">
        <authorList>
            <person name="Concha-Toloza M."/>
            <person name="Lopez-Cantillo M."/>
            <person name="Molina-Mora J."/>
            <person name="Collado L."/>
        </authorList>
    </citation>
    <scope>NUCLEOTIDE SEQUENCE</scope>
    <source>
        <strain evidence="1">FR1p273A</strain>
    </source>
</reference>
<evidence type="ECO:0000313" key="1">
    <source>
        <dbReference type="EMBL" id="MDK2062782.1"/>
    </source>
</evidence>
<dbReference type="Proteomes" id="UP001237843">
    <property type="component" value="Unassembled WGS sequence"/>
</dbReference>
<dbReference type="AlphaFoldDB" id="A0AAW6VQA6"/>
<organism evidence="1 2">
    <name type="scientific">Aliarcobacter butzleri</name>
    <dbReference type="NCBI Taxonomy" id="28197"/>
    <lineage>
        <taxon>Bacteria</taxon>
        <taxon>Pseudomonadati</taxon>
        <taxon>Campylobacterota</taxon>
        <taxon>Epsilonproteobacteria</taxon>
        <taxon>Campylobacterales</taxon>
        <taxon>Arcobacteraceae</taxon>
        <taxon>Aliarcobacter</taxon>
    </lineage>
</organism>
<reference evidence="1" key="1">
    <citation type="journal article" date="2023" name="Antibiotics">
        <title>Genomic Characterization of Antibiotic-Resistant Campylobacterales Isolated from Chilean Poultry Meat.</title>
        <authorList>
            <person name="Concha-Toloza M."/>
            <person name="Lopez-Cantillo M."/>
            <person name="Molina-Mora J.A."/>
            <person name="Collado L."/>
        </authorList>
    </citation>
    <scope>NUCLEOTIDE SEQUENCE</scope>
    <source>
        <strain evidence="1">FR1p273A</strain>
    </source>
</reference>
<protein>
    <submittedName>
        <fullName evidence="1">DUF1353 domain-containing protein</fullName>
    </submittedName>
</protein>
<evidence type="ECO:0000313" key="2">
    <source>
        <dbReference type="Proteomes" id="UP001237843"/>
    </source>
</evidence>
<proteinExistence type="predicted"/>
<dbReference type="EMBL" id="JAQTJH010000012">
    <property type="protein sequence ID" value="MDK2062782.1"/>
    <property type="molecule type" value="Genomic_DNA"/>
</dbReference>
<comment type="caution">
    <text evidence="1">The sequence shown here is derived from an EMBL/GenBank/DDBJ whole genome shotgun (WGS) entry which is preliminary data.</text>
</comment>
<dbReference type="RefSeq" id="WP_284074948.1">
    <property type="nucleotide sequence ID" value="NZ_JAQTJH010000012.1"/>
</dbReference>
<dbReference type="InterPro" id="IPR010767">
    <property type="entry name" value="Phage_CGC-2007_Cje0229"/>
</dbReference>
<name>A0AAW6VQA6_9BACT</name>
<dbReference type="Pfam" id="PF07087">
    <property type="entry name" value="DUF1353"/>
    <property type="match status" value="1"/>
</dbReference>